<evidence type="ECO:0000313" key="1">
    <source>
        <dbReference type="EMBL" id="RNA41764.1"/>
    </source>
</evidence>
<name>A0A3M7T152_BRAPC</name>
<dbReference type="AlphaFoldDB" id="A0A3M7T152"/>
<comment type="caution">
    <text evidence="1">The sequence shown here is derived from an EMBL/GenBank/DDBJ whole genome shotgun (WGS) entry which is preliminary data.</text>
</comment>
<protein>
    <submittedName>
        <fullName evidence="1">Uncharacterized protein</fullName>
    </submittedName>
</protein>
<proteinExistence type="predicted"/>
<organism evidence="1 2">
    <name type="scientific">Brachionus plicatilis</name>
    <name type="common">Marine rotifer</name>
    <name type="synonym">Brachionus muelleri</name>
    <dbReference type="NCBI Taxonomy" id="10195"/>
    <lineage>
        <taxon>Eukaryota</taxon>
        <taxon>Metazoa</taxon>
        <taxon>Spiralia</taxon>
        <taxon>Gnathifera</taxon>
        <taxon>Rotifera</taxon>
        <taxon>Eurotatoria</taxon>
        <taxon>Monogononta</taxon>
        <taxon>Pseudotrocha</taxon>
        <taxon>Ploima</taxon>
        <taxon>Brachionidae</taxon>
        <taxon>Brachionus</taxon>
    </lineage>
</organism>
<dbReference type="EMBL" id="REGN01000461">
    <property type="protein sequence ID" value="RNA41764.1"/>
    <property type="molecule type" value="Genomic_DNA"/>
</dbReference>
<evidence type="ECO:0000313" key="2">
    <source>
        <dbReference type="Proteomes" id="UP000276133"/>
    </source>
</evidence>
<keyword evidence="2" id="KW-1185">Reference proteome</keyword>
<accession>A0A3M7T152</accession>
<dbReference type="Proteomes" id="UP000276133">
    <property type="component" value="Unassembled WGS sequence"/>
</dbReference>
<gene>
    <name evidence="1" type="ORF">BpHYR1_053259</name>
</gene>
<reference evidence="1 2" key="1">
    <citation type="journal article" date="2018" name="Sci. Rep.">
        <title>Genomic signatures of local adaptation to the degree of environmental predictability in rotifers.</title>
        <authorList>
            <person name="Franch-Gras L."/>
            <person name="Hahn C."/>
            <person name="Garcia-Roger E.M."/>
            <person name="Carmona M.J."/>
            <person name="Serra M."/>
            <person name="Gomez A."/>
        </authorList>
    </citation>
    <scope>NUCLEOTIDE SEQUENCE [LARGE SCALE GENOMIC DNA]</scope>
    <source>
        <strain evidence="1">HYR1</strain>
    </source>
</reference>
<sequence>MLYRMLKNRLEDEEEIKISKSKYLKKFSFQKRIFKKLSLIFISSLKNIKSFDGMSRFKTRHDTKNLLSTLKKKIITIKPFFTFLHDFLSQKIILYPLKVSVMSIGAFLKLNSEILRTILMLLSLYQNNFGSTSLKKVINVFFNDCSGENQSKMFQT</sequence>